<name>A0A4R1LFS7_9BACT</name>
<protein>
    <submittedName>
        <fullName evidence="2">Uncharacterized protein</fullName>
    </submittedName>
</protein>
<reference evidence="2 3" key="1">
    <citation type="submission" date="2019-03" db="EMBL/GenBank/DDBJ databases">
        <title>Genomic Encyclopedia of Type Strains, Phase IV (KMG-IV): sequencing the most valuable type-strain genomes for metagenomic binning, comparative biology and taxonomic classification.</title>
        <authorList>
            <person name="Goeker M."/>
        </authorList>
    </citation>
    <scope>NUCLEOTIDE SEQUENCE [LARGE SCALE GENOMIC DNA]</scope>
    <source>
        <strain evidence="2 3">DSM 103428</strain>
    </source>
</reference>
<gene>
    <name evidence="2" type="ORF">C7378_0694</name>
</gene>
<organism evidence="2 3">
    <name type="scientific">Acidipila rosea</name>
    <dbReference type="NCBI Taxonomy" id="768535"/>
    <lineage>
        <taxon>Bacteria</taxon>
        <taxon>Pseudomonadati</taxon>
        <taxon>Acidobacteriota</taxon>
        <taxon>Terriglobia</taxon>
        <taxon>Terriglobales</taxon>
        <taxon>Acidobacteriaceae</taxon>
        <taxon>Acidipila</taxon>
    </lineage>
</organism>
<dbReference type="RefSeq" id="WP_131991689.1">
    <property type="nucleotide sequence ID" value="NZ_SMGK01000001.1"/>
</dbReference>
<proteinExistence type="predicted"/>
<evidence type="ECO:0000313" key="3">
    <source>
        <dbReference type="Proteomes" id="UP000295210"/>
    </source>
</evidence>
<feature type="region of interest" description="Disordered" evidence="1">
    <location>
        <begin position="236"/>
        <end position="279"/>
    </location>
</feature>
<evidence type="ECO:0000256" key="1">
    <source>
        <dbReference type="SAM" id="MobiDB-lite"/>
    </source>
</evidence>
<dbReference type="EMBL" id="SMGK01000001">
    <property type="protein sequence ID" value="TCK75703.1"/>
    <property type="molecule type" value="Genomic_DNA"/>
</dbReference>
<sequence>MGRSKYLASVLAGVVCLAGVVAWGQIAAGPEDGAAQYYSLPAVQESGMSAADAALLESRKAELLERARFFSYDLSSGSWTASEAFCPVMPDYMMMHFVRPEPNGAESLFTALVPRQQGRVEIIPVYYRSATPFHSAARSRHNYAIYNRVVPAAELPTNMKRNWLAYGACYAEMVGGPMSLLLKGKSSPRMMTVAGPAADVSETGRLTQIRFAARTARQHYDSWTLDLDKEGRLRKARCDRQAASPPYVNSPPAPTVVQMPEPPEPKAEVMHPKGSPAAQ</sequence>
<accession>A0A4R1LFS7</accession>
<dbReference type="OrthoDB" id="121171at2"/>
<dbReference type="Proteomes" id="UP000295210">
    <property type="component" value="Unassembled WGS sequence"/>
</dbReference>
<keyword evidence="3" id="KW-1185">Reference proteome</keyword>
<comment type="caution">
    <text evidence="2">The sequence shown here is derived from an EMBL/GenBank/DDBJ whole genome shotgun (WGS) entry which is preliminary data.</text>
</comment>
<evidence type="ECO:0000313" key="2">
    <source>
        <dbReference type="EMBL" id="TCK75703.1"/>
    </source>
</evidence>
<dbReference type="AlphaFoldDB" id="A0A4R1LFS7"/>